<dbReference type="Proteomes" id="UP001596083">
    <property type="component" value="Unassembled WGS sequence"/>
</dbReference>
<evidence type="ECO:0000313" key="4">
    <source>
        <dbReference type="Proteomes" id="UP001596083"/>
    </source>
</evidence>
<feature type="region of interest" description="Disordered" evidence="1">
    <location>
        <begin position="273"/>
        <end position="321"/>
    </location>
</feature>
<organism evidence="3 4">
    <name type="scientific">Streptomyces gamaensis</name>
    <dbReference type="NCBI Taxonomy" id="1763542"/>
    <lineage>
        <taxon>Bacteria</taxon>
        <taxon>Bacillati</taxon>
        <taxon>Actinomycetota</taxon>
        <taxon>Actinomycetes</taxon>
        <taxon>Kitasatosporales</taxon>
        <taxon>Streptomycetaceae</taxon>
        <taxon>Streptomyces</taxon>
    </lineage>
</organism>
<protein>
    <submittedName>
        <fullName evidence="3">Uncharacterized protein</fullName>
    </submittedName>
</protein>
<keyword evidence="2" id="KW-0732">Signal</keyword>
<name>A0ABW0YZ24_9ACTN</name>
<comment type="caution">
    <text evidence="3">The sequence shown here is derived from an EMBL/GenBank/DDBJ whole genome shotgun (WGS) entry which is preliminary data.</text>
</comment>
<evidence type="ECO:0000313" key="3">
    <source>
        <dbReference type="EMBL" id="MFC5720742.1"/>
    </source>
</evidence>
<evidence type="ECO:0000256" key="2">
    <source>
        <dbReference type="SAM" id="SignalP"/>
    </source>
</evidence>
<dbReference type="Gene3D" id="3.90.210.10">
    <property type="entry name" value="Heat-Labile Enterotoxin, subunit A"/>
    <property type="match status" value="1"/>
</dbReference>
<feature type="compositionally biased region" description="Basic and acidic residues" evidence="1">
    <location>
        <begin position="310"/>
        <end position="321"/>
    </location>
</feature>
<dbReference type="EMBL" id="JBHSPB010000006">
    <property type="protein sequence ID" value="MFC5720742.1"/>
    <property type="molecule type" value="Genomic_DNA"/>
</dbReference>
<dbReference type="Gene3D" id="1.10.490.40">
    <property type="entry name" value="Diphtheria toxin, translocation domain"/>
    <property type="match status" value="1"/>
</dbReference>
<gene>
    <name evidence="3" type="ORF">ACFP1Z_11260</name>
</gene>
<dbReference type="RefSeq" id="WP_390315922.1">
    <property type="nucleotide sequence ID" value="NZ_JBHSPB010000006.1"/>
</dbReference>
<keyword evidence="4" id="KW-1185">Reference proteome</keyword>
<sequence>MRLRWTTATAHVLLLTSAFVAIDLSVAQAKPAPPVAEAAPAAGAESSRALPDFVYRGVSLWPERHAGDNPTYGSSTELYTEPNPGRAFREGMHARLRDEQAARTFSIERHLQGGDRNISPYISTTESLETAKEFALGTGGAPQTYGFELRKGPDGTVRKYAVGRGIVYMIKPTRSNMVYVEEAAQREGVADKASVRTKFSQKEWAAFWKIDPQNIYAAQVYEKVAEVDDQGRIGTWSKAEISRYDFTIDGEKLKSFQINGNFNAEHPGYTPAGMPCSPGGAAGRAKRSLSACETGTPGEERPTGQPGEEPTAKPGEKPVVEPSAKELEALEARQIEEAFARLAGKYALNVVDTDGRRLSVSDIHARIRGYTKLSPQAKATVRAKLKAAGSTAKGALLVAGGVLWAKGVYEAFAEETTSLDKAAAITAIVPFVGCGTQAGASAEKGAVDVEDTVACFGGDALTVSPLWPLGLTVHGVRYFEQSWKAAQIPSETVFREHRDKAWQESFDAFRANGGFDKLVKAALATEKQQLEAEKAVVLHDAAEEIAAVERRFGPIIAEAPDAQERAKREQNSRLLIRGVEKRAEERIAALPDKLRKHYDKAIRDALVERAREYNEEFIKQQVDIERWKEDPWQSGVTGPRMSREDREKYLKAVVQLLRDKLPPVPHENDINLGIHVIRQNAESARQG</sequence>
<evidence type="ECO:0000256" key="1">
    <source>
        <dbReference type="SAM" id="MobiDB-lite"/>
    </source>
</evidence>
<accession>A0ABW0YZ24</accession>
<feature type="signal peptide" evidence="2">
    <location>
        <begin position="1"/>
        <end position="29"/>
    </location>
</feature>
<reference evidence="4" key="1">
    <citation type="journal article" date="2019" name="Int. J. Syst. Evol. Microbiol.">
        <title>The Global Catalogue of Microorganisms (GCM) 10K type strain sequencing project: providing services to taxonomists for standard genome sequencing and annotation.</title>
        <authorList>
            <consortium name="The Broad Institute Genomics Platform"/>
            <consortium name="The Broad Institute Genome Sequencing Center for Infectious Disease"/>
            <person name="Wu L."/>
            <person name="Ma J."/>
        </authorList>
    </citation>
    <scope>NUCLEOTIDE SEQUENCE [LARGE SCALE GENOMIC DNA]</scope>
    <source>
        <strain evidence="4">CGMCC 4.7304</strain>
    </source>
</reference>
<feature type="chain" id="PRO_5045142336" evidence="2">
    <location>
        <begin position="30"/>
        <end position="687"/>
    </location>
</feature>
<proteinExistence type="predicted"/>